<comment type="caution">
    <text evidence="1">The sequence shown here is derived from an EMBL/GenBank/DDBJ whole genome shotgun (WGS) entry which is preliminary data.</text>
</comment>
<sequence>MGMEEFNTDDEERASFMANIVEQAKAYYYGIKVGLNPHTESKWVMRYEDELETPASIRALYLDRKGILADRYKGWYDNKNKLAANKLARN</sequence>
<dbReference type="AlphaFoldDB" id="A0A8T1TLR2"/>
<reference evidence="1" key="1">
    <citation type="submission" date="2021-01" db="EMBL/GenBank/DDBJ databases">
        <title>Phytophthora aleatoria, a newly-described species from Pinus radiata is distinct from Phytophthora cactorum isolates based on comparative genomics.</title>
        <authorList>
            <person name="Mcdougal R."/>
            <person name="Panda P."/>
            <person name="Williams N."/>
            <person name="Studholme D.J."/>
        </authorList>
    </citation>
    <scope>NUCLEOTIDE SEQUENCE</scope>
    <source>
        <strain evidence="1">NZFS 3830</strain>
    </source>
</reference>
<dbReference type="Proteomes" id="UP000688947">
    <property type="component" value="Unassembled WGS sequence"/>
</dbReference>
<name>A0A8T1TLR2_9STRA</name>
<dbReference type="OrthoDB" id="120748at2759"/>
<organism evidence="1 2">
    <name type="scientific">Phytophthora cactorum</name>
    <dbReference type="NCBI Taxonomy" id="29920"/>
    <lineage>
        <taxon>Eukaryota</taxon>
        <taxon>Sar</taxon>
        <taxon>Stramenopiles</taxon>
        <taxon>Oomycota</taxon>
        <taxon>Peronosporomycetes</taxon>
        <taxon>Peronosporales</taxon>
        <taxon>Peronosporaceae</taxon>
        <taxon>Phytophthora</taxon>
    </lineage>
</organism>
<accession>A0A8T1TLR2</accession>
<evidence type="ECO:0000313" key="2">
    <source>
        <dbReference type="Proteomes" id="UP000688947"/>
    </source>
</evidence>
<protein>
    <submittedName>
        <fullName evidence="1">Uncharacterized protein</fullName>
    </submittedName>
</protein>
<evidence type="ECO:0000313" key="1">
    <source>
        <dbReference type="EMBL" id="KAG6942763.1"/>
    </source>
</evidence>
<gene>
    <name evidence="1" type="ORF">JG687_00018878</name>
</gene>
<dbReference type="EMBL" id="JAENGZ010002823">
    <property type="protein sequence ID" value="KAG6942763.1"/>
    <property type="molecule type" value="Genomic_DNA"/>
</dbReference>
<proteinExistence type="predicted"/>
<dbReference type="VEuPathDB" id="FungiDB:PC110_g6663"/>